<dbReference type="EMBL" id="JQBY01000001">
    <property type="protein sequence ID" value="KRN83589.1"/>
    <property type="molecule type" value="Genomic_DNA"/>
</dbReference>
<dbReference type="Pfam" id="PF00874">
    <property type="entry name" value="PRD"/>
    <property type="match status" value="2"/>
</dbReference>
<keyword evidence="4" id="KW-0010">Activator</keyword>
<dbReference type="Pfam" id="PF05043">
    <property type="entry name" value="Mga"/>
    <property type="match status" value="1"/>
</dbReference>
<protein>
    <submittedName>
        <fullName evidence="8">DNA-binding PRD domain protein</fullName>
    </submittedName>
</protein>
<feature type="domain" description="PRD" evidence="7">
    <location>
        <begin position="157"/>
        <end position="269"/>
    </location>
</feature>
<dbReference type="PANTHER" id="PTHR30185:SF18">
    <property type="entry name" value="TRANSCRIPTIONAL REGULATOR MTLR"/>
    <property type="match status" value="1"/>
</dbReference>
<evidence type="ECO:0000313" key="9">
    <source>
        <dbReference type="Proteomes" id="UP000051749"/>
    </source>
</evidence>
<dbReference type="InterPro" id="IPR011608">
    <property type="entry name" value="PRD"/>
</dbReference>
<evidence type="ECO:0000256" key="1">
    <source>
        <dbReference type="ARBA" id="ARBA00022679"/>
    </source>
</evidence>
<evidence type="ECO:0000256" key="5">
    <source>
        <dbReference type="ARBA" id="ARBA00023163"/>
    </source>
</evidence>
<dbReference type="STRING" id="319653.SAMN04487973_101109"/>
<dbReference type="AlphaFoldDB" id="A0A0R2K8D3"/>
<dbReference type="GO" id="GO:0006355">
    <property type="term" value="P:regulation of DNA-templated transcription"/>
    <property type="evidence" value="ECO:0007669"/>
    <property type="project" value="InterPro"/>
</dbReference>
<keyword evidence="5" id="KW-0804">Transcription</keyword>
<name>A0A0R2K8D3_9LACO</name>
<dbReference type="InterPro" id="IPR036388">
    <property type="entry name" value="WH-like_DNA-bd_sf"/>
</dbReference>
<dbReference type="PROSITE" id="PS51099">
    <property type="entry name" value="PTS_EIIB_TYPE_2"/>
    <property type="match status" value="1"/>
</dbReference>
<dbReference type="InterPro" id="IPR007737">
    <property type="entry name" value="Mga_HTH"/>
</dbReference>
<proteinExistence type="predicted"/>
<feature type="domain" description="PRD" evidence="7">
    <location>
        <begin position="273"/>
        <end position="380"/>
    </location>
</feature>
<dbReference type="SUPFAM" id="SSF52794">
    <property type="entry name" value="PTS system IIB component-like"/>
    <property type="match status" value="1"/>
</dbReference>
<sequence length="471" mass="54520">MTSNDIASELKISARTVIRYVKDINESSGRPVIISKRGKGYLLRYETYLENENDTKWVSDYSPVERRNEILLKILFHAPKLISSESLFSPYYVSDPVINNDLMDIRNRLQAFHLKLIRRQHLVGASGSEIAIREAILKSVNKINTMDLNDLENQFPDSNSYDMRFIHRQIHRIESELGSIIPYPYNINIFSHIYILVNRYRQGIVYKKNENLKLNKSELEIIANNKELYQIASNFIESLSGYLNLKIEDVEKYYILQYLISSRLFSDNDENNGYSSEVKQLTKKLIEKISQEIGISINSVQIEKELLGHVKPLINRINNQIEIKNKLLPDIKREYPTLYINVKAATNQIFENQYGKNLSDDEVGFLTLYFAKYLEQHPKSARVLIICASGIGTSELLKVKVQKVFPQIHVIDVLSLRQYENDKDAFNKKIDFIITTINSGKSIDSKSVILVNAMFTEKDREAVEGMLEEMK</sequence>
<dbReference type="GO" id="GO:0008982">
    <property type="term" value="F:protein-N(PI)-phosphohistidine-sugar phosphotransferase activity"/>
    <property type="evidence" value="ECO:0007669"/>
    <property type="project" value="InterPro"/>
</dbReference>
<evidence type="ECO:0000259" key="6">
    <source>
        <dbReference type="PROSITE" id="PS51099"/>
    </source>
</evidence>
<evidence type="ECO:0000256" key="4">
    <source>
        <dbReference type="ARBA" id="ARBA00023159"/>
    </source>
</evidence>
<organism evidence="8 9">
    <name type="scientific">Pediococcus ethanolidurans</name>
    <dbReference type="NCBI Taxonomy" id="319653"/>
    <lineage>
        <taxon>Bacteria</taxon>
        <taxon>Bacillati</taxon>
        <taxon>Bacillota</taxon>
        <taxon>Bacilli</taxon>
        <taxon>Lactobacillales</taxon>
        <taxon>Lactobacillaceae</taxon>
        <taxon>Pediococcus</taxon>
    </lineage>
</organism>
<evidence type="ECO:0000256" key="3">
    <source>
        <dbReference type="ARBA" id="ARBA00023015"/>
    </source>
</evidence>
<keyword evidence="1" id="KW-0808">Transferase</keyword>
<dbReference type="GO" id="GO:0009401">
    <property type="term" value="P:phosphoenolpyruvate-dependent sugar phosphotransferase system"/>
    <property type="evidence" value="ECO:0007669"/>
    <property type="project" value="InterPro"/>
</dbReference>
<dbReference type="CDD" id="cd05568">
    <property type="entry name" value="PTS_IIB_bgl_like"/>
    <property type="match status" value="1"/>
</dbReference>
<keyword evidence="3" id="KW-0805">Transcription regulation</keyword>
<dbReference type="Gene3D" id="3.40.50.2300">
    <property type="match status" value="1"/>
</dbReference>
<dbReference type="InterPro" id="IPR036095">
    <property type="entry name" value="PTS_EIIB-like_sf"/>
</dbReference>
<evidence type="ECO:0000256" key="2">
    <source>
        <dbReference type="ARBA" id="ARBA00022737"/>
    </source>
</evidence>
<gene>
    <name evidence="8" type="ORF">IV87_GL000058</name>
</gene>
<dbReference type="InterPro" id="IPR050661">
    <property type="entry name" value="BglG_antiterminators"/>
</dbReference>
<dbReference type="PROSITE" id="PS51372">
    <property type="entry name" value="PRD_2"/>
    <property type="match status" value="2"/>
</dbReference>
<dbReference type="PATRIC" id="fig|319653.3.peg.58"/>
<dbReference type="InterPro" id="IPR036634">
    <property type="entry name" value="PRD_sf"/>
</dbReference>
<keyword evidence="8" id="KW-0238">DNA-binding</keyword>
<feature type="domain" description="PTS EIIB type-2" evidence="6">
    <location>
        <begin position="381"/>
        <end position="471"/>
    </location>
</feature>
<dbReference type="Gene3D" id="1.10.10.10">
    <property type="entry name" value="Winged helix-like DNA-binding domain superfamily/Winged helix DNA-binding domain"/>
    <property type="match status" value="1"/>
</dbReference>
<dbReference type="Proteomes" id="UP000051749">
    <property type="component" value="Unassembled WGS sequence"/>
</dbReference>
<comment type="caution">
    <text evidence="8">The sequence shown here is derived from an EMBL/GenBank/DDBJ whole genome shotgun (WGS) entry which is preliminary data.</text>
</comment>
<dbReference type="InterPro" id="IPR013011">
    <property type="entry name" value="PTS_EIIB_2"/>
</dbReference>
<reference evidence="8 9" key="1">
    <citation type="journal article" date="2015" name="Genome Announc.">
        <title>Expanding the biotechnology potential of lactobacilli through comparative genomics of 213 strains and associated genera.</title>
        <authorList>
            <person name="Sun Z."/>
            <person name="Harris H.M."/>
            <person name="McCann A."/>
            <person name="Guo C."/>
            <person name="Argimon S."/>
            <person name="Zhang W."/>
            <person name="Yang X."/>
            <person name="Jeffery I.B."/>
            <person name="Cooney J.C."/>
            <person name="Kagawa T.F."/>
            <person name="Liu W."/>
            <person name="Song Y."/>
            <person name="Salvetti E."/>
            <person name="Wrobel A."/>
            <person name="Rasinkangas P."/>
            <person name="Parkhill J."/>
            <person name="Rea M.C."/>
            <person name="O'Sullivan O."/>
            <person name="Ritari J."/>
            <person name="Douillard F.P."/>
            <person name="Paul Ross R."/>
            <person name="Yang R."/>
            <person name="Briner A.E."/>
            <person name="Felis G.E."/>
            <person name="de Vos W.M."/>
            <person name="Barrangou R."/>
            <person name="Klaenhammer T.R."/>
            <person name="Caufield P.W."/>
            <person name="Cui Y."/>
            <person name="Zhang H."/>
            <person name="O'Toole P.W."/>
        </authorList>
    </citation>
    <scope>NUCLEOTIDE SEQUENCE [LARGE SCALE GENOMIC DNA]</scope>
    <source>
        <strain evidence="8 9">DSM 22301</strain>
    </source>
</reference>
<dbReference type="Gene3D" id="1.10.1790.10">
    <property type="entry name" value="PRD domain"/>
    <property type="match status" value="2"/>
</dbReference>
<dbReference type="InterPro" id="IPR013196">
    <property type="entry name" value="HTH_11"/>
</dbReference>
<dbReference type="GO" id="GO:0003677">
    <property type="term" value="F:DNA binding"/>
    <property type="evidence" value="ECO:0007669"/>
    <property type="project" value="UniProtKB-KW"/>
</dbReference>
<keyword evidence="2" id="KW-0677">Repeat</keyword>
<accession>A0A0R2K8D3</accession>
<evidence type="ECO:0000259" key="7">
    <source>
        <dbReference type="PROSITE" id="PS51372"/>
    </source>
</evidence>
<dbReference type="PANTHER" id="PTHR30185">
    <property type="entry name" value="CRYPTIC BETA-GLUCOSIDE BGL OPERON ANTITERMINATOR"/>
    <property type="match status" value="1"/>
</dbReference>
<dbReference type="SUPFAM" id="SSF63520">
    <property type="entry name" value="PTS-regulatory domain, PRD"/>
    <property type="match status" value="2"/>
</dbReference>
<evidence type="ECO:0000313" key="8">
    <source>
        <dbReference type="EMBL" id="KRN83589.1"/>
    </source>
</evidence>
<dbReference type="Pfam" id="PF08279">
    <property type="entry name" value="HTH_11"/>
    <property type="match status" value="1"/>
</dbReference>